<dbReference type="Proteomes" id="UP000581135">
    <property type="component" value="Unassembled WGS sequence"/>
</dbReference>
<dbReference type="AlphaFoldDB" id="A0A839SZ23"/>
<feature type="compositionally biased region" description="Basic and acidic residues" evidence="5">
    <location>
        <begin position="14"/>
        <end position="28"/>
    </location>
</feature>
<evidence type="ECO:0000256" key="2">
    <source>
        <dbReference type="ARBA" id="ARBA00009695"/>
    </source>
</evidence>
<dbReference type="Pfam" id="PF02631">
    <property type="entry name" value="RecX_HTH2"/>
    <property type="match status" value="1"/>
</dbReference>
<evidence type="ECO:0000259" key="6">
    <source>
        <dbReference type="Pfam" id="PF02631"/>
    </source>
</evidence>
<evidence type="ECO:0000256" key="4">
    <source>
        <dbReference type="ARBA" id="ARBA00022490"/>
    </source>
</evidence>
<name>A0A839SZ23_9PROT</name>
<comment type="similarity">
    <text evidence="2">Belongs to the RecX family.</text>
</comment>
<organism evidence="7 8">
    <name type="scientific">Limibacillus halophilus</name>
    <dbReference type="NCBI Taxonomy" id="1579333"/>
    <lineage>
        <taxon>Bacteria</taxon>
        <taxon>Pseudomonadati</taxon>
        <taxon>Pseudomonadota</taxon>
        <taxon>Alphaproteobacteria</taxon>
        <taxon>Rhodospirillales</taxon>
        <taxon>Rhodovibrionaceae</taxon>
        <taxon>Limibacillus</taxon>
    </lineage>
</organism>
<dbReference type="GO" id="GO:0006282">
    <property type="term" value="P:regulation of DNA repair"/>
    <property type="evidence" value="ECO:0007669"/>
    <property type="project" value="InterPro"/>
</dbReference>
<proteinExistence type="inferred from homology"/>
<keyword evidence="8" id="KW-1185">Reference proteome</keyword>
<dbReference type="Gene3D" id="1.10.10.10">
    <property type="entry name" value="Winged helix-like DNA-binding domain superfamily/Winged helix DNA-binding domain"/>
    <property type="match status" value="1"/>
</dbReference>
<reference evidence="7 8" key="1">
    <citation type="submission" date="2020-08" db="EMBL/GenBank/DDBJ databases">
        <title>Genomic Encyclopedia of Type Strains, Phase III (KMG-III): the genomes of soil and plant-associated and newly described type strains.</title>
        <authorList>
            <person name="Whitman W."/>
        </authorList>
    </citation>
    <scope>NUCLEOTIDE SEQUENCE [LARGE SCALE GENOMIC DNA]</scope>
    <source>
        <strain evidence="7 8">CECT 8803</strain>
    </source>
</reference>
<evidence type="ECO:0000256" key="1">
    <source>
        <dbReference type="ARBA" id="ARBA00004496"/>
    </source>
</evidence>
<evidence type="ECO:0000313" key="8">
    <source>
        <dbReference type="Proteomes" id="UP000581135"/>
    </source>
</evidence>
<dbReference type="PANTHER" id="PTHR33602:SF1">
    <property type="entry name" value="REGULATORY PROTEIN RECX FAMILY PROTEIN"/>
    <property type="match status" value="1"/>
</dbReference>
<dbReference type="RefSeq" id="WP_221205887.1">
    <property type="nucleotide sequence ID" value="NZ_JACHXA010000007.1"/>
</dbReference>
<accession>A0A839SZ23</accession>
<feature type="region of interest" description="Disordered" evidence="5">
    <location>
        <begin position="14"/>
        <end position="33"/>
    </location>
</feature>
<gene>
    <name evidence="7" type="ORF">FHR98_002600</name>
</gene>
<dbReference type="InterPro" id="IPR036388">
    <property type="entry name" value="WH-like_DNA-bd_sf"/>
</dbReference>
<protein>
    <recommendedName>
        <fullName evidence="3">Regulatory protein RecX</fullName>
    </recommendedName>
</protein>
<keyword evidence="4" id="KW-0963">Cytoplasm</keyword>
<feature type="domain" description="RecX second three-helical" evidence="6">
    <location>
        <begin position="101"/>
        <end position="140"/>
    </location>
</feature>
<evidence type="ECO:0000256" key="3">
    <source>
        <dbReference type="ARBA" id="ARBA00018111"/>
    </source>
</evidence>
<dbReference type="InterPro" id="IPR053924">
    <property type="entry name" value="RecX_HTH_2nd"/>
</dbReference>
<dbReference type="InterPro" id="IPR003783">
    <property type="entry name" value="Regulatory_RecX"/>
</dbReference>
<sequence length="218" mass="25209">MTRRRLSWHIPWMTDKDADDGRMSERRQGARRRRIKKVTPQYLERVGLWYLERYGSSSANFERVLWRRVERSAKEHGTDPEEGRKAIVALVSKLQRAGLLNDRAYAQSRARGLFRKGQSLKAIDQSLRQKGLAEEDRQAAIEQFEEADEDTDLAAAATYARRRRLGPYRPSEKRAETRERDLAALARRGFDYATAREVIDAEDPEILEAVAHKILASL</sequence>
<evidence type="ECO:0000313" key="7">
    <source>
        <dbReference type="EMBL" id="MBB3066295.1"/>
    </source>
</evidence>
<dbReference type="EMBL" id="JACHXA010000007">
    <property type="protein sequence ID" value="MBB3066295.1"/>
    <property type="molecule type" value="Genomic_DNA"/>
</dbReference>
<dbReference type="PANTHER" id="PTHR33602">
    <property type="entry name" value="REGULATORY PROTEIN RECX FAMILY PROTEIN"/>
    <property type="match status" value="1"/>
</dbReference>
<comment type="caution">
    <text evidence="7">The sequence shown here is derived from an EMBL/GenBank/DDBJ whole genome shotgun (WGS) entry which is preliminary data.</text>
</comment>
<dbReference type="GO" id="GO:0005737">
    <property type="term" value="C:cytoplasm"/>
    <property type="evidence" value="ECO:0007669"/>
    <property type="project" value="UniProtKB-SubCell"/>
</dbReference>
<evidence type="ECO:0000256" key="5">
    <source>
        <dbReference type="SAM" id="MobiDB-lite"/>
    </source>
</evidence>
<comment type="subcellular location">
    <subcellularLocation>
        <location evidence="1">Cytoplasm</location>
    </subcellularLocation>
</comment>